<dbReference type="InterPro" id="IPR013783">
    <property type="entry name" value="Ig-like_fold"/>
</dbReference>
<reference evidence="5 6" key="1">
    <citation type="submission" date="2020-06" db="EMBL/GenBank/DDBJ databases">
        <authorList>
            <person name="Li R."/>
            <person name="Bekaert M."/>
        </authorList>
    </citation>
    <scope>NUCLEOTIDE SEQUENCE [LARGE SCALE GENOMIC DNA]</scope>
    <source>
        <strain evidence="6">wild</strain>
    </source>
</reference>
<dbReference type="Pfam" id="PF13927">
    <property type="entry name" value="Ig_3"/>
    <property type="match status" value="1"/>
</dbReference>
<name>A0A6J8B0X2_MYTCO</name>
<evidence type="ECO:0000259" key="4">
    <source>
        <dbReference type="PROSITE" id="PS50835"/>
    </source>
</evidence>
<dbReference type="PANTHER" id="PTHR45889">
    <property type="entry name" value="IG-LIKE DOMAIN-CONTAINING PROTEIN"/>
    <property type="match status" value="1"/>
</dbReference>
<keyword evidence="2" id="KW-0472">Membrane</keyword>
<keyword evidence="6" id="KW-1185">Reference proteome</keyword>
<sequence length="977" mass="105705">MTGPSTLTPGTPYTWTCVSLGGYPEQTMSIRVENSVFTNEATFKSEYDDSSKAFRVTGTLVWSPDTSYNGQTLYCDVTHPETLGPNNPQTASLSLTVQSTPQTPVLTGPASVLSSTSNTWTCVSSGGYPEQAMSIRVGNSVFRNEVTFDTVYDENFKTYRVTGTLVWSPTTTYNGETLYCDVSHPETLGQAPQTVSLSLTVQATPKTPVLTGPASVLSGTSNTWTCVSSGGYPEQTMSIRVGNSVFRNEVTLSTVYDESSKTYRVTGTLVWSPTTTYNGETLYCDVLHPETLGQAPQTVTLPLTVNTTPQPPTLTGPTTVSQSSRTRVAYITPETWICISLGGFPEQTMSIRLENSAFTNEVTTKSEYDEITKTYKVTGTLVWSPDTSNNGQTLYCDVTHPETLGPNNPQTVSLQLTVQATPQTPVLTGPASVLSGTSNTWTCVSSGGYPEQTMSIRVGNSVFRNEVTLNTAYDESSKTYRVIGTLVWSPTTTYNGETLYCDVLHPETLGQAPQTVSLALTVQTIPQPPTLTGPTTVISGTPETWICISMGGNPEQKISMRIGNTILLNELTTSSKYDENSKTYKVTGTLVWSPTTNNNGQIVNCDVAHETLGNNPQTVSLPLTVKTTPETPILTGPTTMLSGTSNTWTCLSLGGNPKQTMSMRIGTTILNSKVTVSSEYDEQSKLNRVTGTLVWSPESKHNGETLSCDVFHPDTLGQSPQTVSLTLTVKSTPRKPTLTGPTKITSGVPRSWTCTSHGAFPEQSMNIRIGNSVFSNEVTVNSVYDDNSKTYALTGTLLWTPTTSSNGEVLYCDVFHPETLGINNPQTASLSLTIKDPLAIIAPETFYDPFTEDAVTLDCVITSGTPTDIKWYRNSERIFVSVDPRLSGGNTDNPALTISDIEMEDGGSYVCEATNEFSTVDTNTISLSPVEKPATENYIITKILDGYNKLVRPTDSAVNVTHFLIPREVIHFVSISL</sequence>
<dbReference type="EMBL" id="CACVKT020002154">
    <property type="protein sequence ID" value="CAC5375669.1"/>
    <property type="molecule type" value="Genomic_DNA"/>
</dbReference>
<dbReference type="AlphaFoldDB" id="A0A6J8B0X2"/>
<organism evidence="5 6">
    <name type="scientific">Mytilus coruscus</name>
    <name type="common">Sea mussel</name>
    <dbReference type="NCBI Taxonomy" id="42192"/>
    <lineage>
        <taxon>Eukaryota</taxon>
        <taxon>Metazoa</taxon>
        <taxon>Spiralia</taxon>
        <taxon>Lophotrochozoa</taxon>
        <taxon>Mollusca</taxon>
        <taxon>Bivalvia</taxon>
        <taxon>Autobranchia</taxon>
        <taxon>Pteriomorphia</taxon>
        <taxon>Mytilida</taxon>
        <taxon>Mytiloidea</taxon>
        <taxon>Mytilidae</taxon>
        <taxon>Mytilinae</taxon>
        <taxon>Mytilus</taxon>
    </lineage>
</organism>
<dbReference type="InterPro" id="IPR007110">
    <property type="entry name" value="Ig-like_dom"/>
</dbReference>
<dbReference type="InterPro" id="IPR003599">
    <property type="entry name" value="Ig_sub"/>
</dbReference>
<evidence type="ECO:0000256" key="3">
    <source>
        <dbReference type="ARBA" id="ARBA00023157"/>
    </source>
</evidence>
<dbReference type="SMART" id="SM00409">
    <property type="entry name" value="IG"/>
    <property type="match status" value="1"/>
</dbReference>
<dbReference type="GO" id="GO:0016020">
    <property type="term" value="C:membrane"/>
    <property type="evidence" value="ECO:0007669"/>
    <property type="project" value="UniProtKB-SubCell"/>
</dbReference>
<evidence type="ECO:0000256" key="1">
    <source>
        <dbReference type="ARBA" id="ARBA00004167"/>
    </source>
</evidence>
<dbReference type="InterPro" id="IPR013162">
    <property type="entry name" value="CD80_C2-set"/>
</dbReference>
<dbReference type="InterPro" id="IPR036179">
    <property type="entry name" value="Ig-like_dom_sf"/>
</dbReference>
<dbReference type="CDD" id="cd00096">
    <property type="entry name" value="Ig"/>
    <property type="match status" value="1"/>
</dbReference>
<dbReference type="PANTHER" id="PTHR45889:SF8">
    <property type="entry name" value="IG-LIKE DOMAIN-CONTAINING PROTEIN"/>
    <property type="match status" value="1"/>
</dbReference>
<dbReference type="SUPFAM" id="SSF48726">
    <property type="entry name" value="Immunoglobulin"/>
    <property type="match status" value="8"/>
</dbReference>
<dbReference type="Proteomes" id="UP000507470">
    <property type="component" value="Unassembled WGS sequence"/>
</dbReference>
<accession>A0A6J8B0X2</accession>
<gene>
    <name evidence="5" type="ORF">MCOR_12606</name>
</gene>
<feature type="domain" description="Ig-like" evidence="4">
    <location>
        <begin position="837"/>
        <end position="928"/>
    </location>
</feature>
<keyword evidence="3" id="KW-1015">Disulfide bond</keyword>
<dbReference type="SMART" id="SM00408">
    <property type="entry name" value="IGc2"/>
    <property type="match status" value="1"/>
</dbReference>
<feature type="domain" description="Ig-like" evidence="4">
    <location>
        <begin position="205"/>
        <end position="300"/>
    </location>
</feature>
<dbReference type="OrthoDB" id="10028801at2759"/>
<evidence type="ECO:0000256" key="2">
    <source>
        <dbReference type="ARBA" id="ARBA00023136"/>
    </source>
</evidence>
<dbReference type="Gene3D" id="2.60.40.10">
    <property type="entry name" value="Immunoglobulins"/>
    <property type="match status" value="9"/>
</dbReference>
<proteinExistence type="predicted"/>
<evidence type="ECO:0000313" key="6">
    <source>
        <dbReference type="Proteomes" id="UP000507470"/>
    </source>
</evidence>
<comment type="subcellular location">
    <subcellularLocation>
        <location evidence="1">Membrane</location>
        <topology evidence="1">Single-pass membrane protein</topology>
    </subcellularLocation>
</comment>
<dbReference type="PROSITE" id="PS50835">
    <property type="entry name" value="IG_LIKE"/>
    <property type="match status" value="2"/>
</dbReference>
<dbReference type="InterPro" id="IPR003598">
    <property type="entry name" value="Ig_sub2"/>
</dbReference>
<evidence type="ECO:0000313" key="5">
    <source>
        <dbReference type="EMBL" id="CAC5375669.1"/>
    </source>
</evidence>
<dbReference type="Pfam" id="PF08205">
    <property type="entry name" value="C2-set_2"/>
    <property type="match status" value="8"/>
</dbReference>
<protein>
    <recommendedName>
        <fullName evidence="4">Ig-like domain-containing protein</fullName>
    </recommendedName>
</protein>